<evidence type="ECO:0000256" key="3">
    <source>
        <dbReference type="ARBA" id="ARBA00022884"/>
    </source>
</evidence>
<dbReference type="GO" id="GO:1990904">
    <property type="term" value="C:ribonucleoprotein complex"/>
    <property type="evidence" value="ECO:0007669"/>
    <property type="project" value="UniProtKB-KW"/>
</dbReference>
<keyword evidence="3 6" id="KW-0694">RNA-binding</keyword>
<dbReference type="GO" id="GO:0005840">
    <property type="term" value="C:ribosome"/>
    <property type="evidence" value="ECO:0007669"/>
    <property type="project" value="UniProtKB-KW"/>
</dbReference>
<dbReference type="InterPro" id="IPR047863">
    <property type="entry name" value="Ribosomal_uS8_CS"/>
</dbReference>
<dbReference type="NCBIfam" id="NF003115">
    <property type="entry name" value="PRK04034.1"/>
    <property type="match status" value="1"/>
</dbReference>
<name>A0A1L2JM17_9CREN</name>
<evidence type="ECO:0000256" key="2">
    <source>
        <dbReference type="ARBA" id="ARBA00022730"/>
    </source>
</evidence>
<dbReference type="FunFam" id="3.30.1370.30:FF:000001">
    <property type="entry name" value="40S ribosomal protein S15a"/>
    <property type="match status" value="1"/>
</dbReference>
<keyword evidence="4 6" id="KW-0689">Ribosomal protein</keyword>
<dbReference type="GO" id="GO:0003735">
    <property type="term" value="F:structural constituent of ribosome"/>
    <property type="evidence" value="ECO:0007669"/>
    <property type="project" value="InterPro"/>
</dbReference>
<comment type="subunit">
    <text evidence="6">Part of the 30S ribosomal subunit.</text>
</comment>
<proteinExistence type="inferred from homology"/>
<keyword evidence="2 6" id="KW-0699">rRNA-binding</keyword>
<accession>A0A1L2JM17</accession>
<evidence type="ECO:0000256" key="4">
    <source>
        <dbReference type="ARBA" id="ARBA00022980"/>
    </source>
</evidence>
<gene>
    <name evidence="6" type="primary">rps8</name>
</gene>
<evidence type="ECO:0000256" key="7">
    <source>
        <dbReference type="RuleBase" id="RU003660"/>
    </source>
</evidence>
<reference evidence="8" key="1">
    <citation type="journal article" date="2017" name="Nature">
        <title>Metagenomic exploration of ASGARD archaea illuminates the origin of cellular complexity in eukaryotes.</title>
        <authorList>
            <person name="Zaremba-Niedzwiedzka K."/>
            <person name="Caceres E.F."/>
            <person name="Saw J.H.W."/>
            <person name="Backstrom D."/>
            <person name="Juzokaite L."/>
            <person name="Vancaester E."/>
            <person name="Seitz K.W."/>
            <person name="Anantharaman K."/>
            <person name="Starnawski P."/>
            <person name="Kjeldsen K.U."/>
            <person name="Stott M.B."/>
            <person name="Nunoura T."/>
            <person name="Banfield J.F."/>
            <person name="Schramm A."/>
            <person name="Baker B.J."/>
            <person name="Spang A."/>
            <person name="Ettema T.J.G."/>
        </authorList>
    </citation>
    <scope>NUCLEOTIDE SEQUENCE</scope>
    <source>
        <strain evidence="8">TIV_3</strain>
    </source>
</reference>
<dbReference type="InterPro" id="IPR035987">
    <property type="entry name" value="Ribosomal_uS8_sf"/>
</dbReference>
<dbReference type="PROSITE" id="PS00053">
    <property type="entry name" value="RIBOSOMAL_S8"/>
    <property type="match status" value="1"/>
</dbReference>
<protein>
    <recommendedName>
        <fullName evidence="6">Small ribosomal subunit protein uS8</fullName>
    </recommendedName>
</protein>
<dbReference type="HAMAP" id="MF_01302_A">
    <property type="entry name" value="Ribosomal_uS8_A"/>
    <property type="match status" value="1"/>
</dbReference>
<comment type="function">
    <text evidence="6">One of the primary rRNA binding proteins, it binds directly to 16S rRNA central domain where it helps coordinate assembly of the platform of the 30S subunit.</text>
</comment>
<dbReference type="Pfam" id="PF00410">
    <property type="entry name" value="Ribosomal_S8"/>
    <property type="match status" value="1"/>
</dbReference>
<dbReference type="AlphaFoldDB" id="A0A1L2JM17"/>
<dbReference type="InterPro" id="IPR000630">
    <property type="entry name" value="Ribosomal_uS8"/>
</dbReference>
<organism evidence="8">
    <name type="scientific">uncultured korarchaeote</name>
    <dbReference type="NCBI Taxonomy" id="161241"/>
    <lineage>
        <taxon>Archaea</taxon>
        <taxon>Thermoproteota</taxon>
        <taxon>environmental samples</taxon>
    </lineage>
</organism>
<dbReference type="EMBL" id="KX764936">
    <property type="protein sequence ID" value="AOZ56023.1"/>
    <property type="molecule type" value="Genomic_DNA"/>
</dbReference>
<comment type="similarity">
    <text evidence="1 6 7">Belongs to the universal ribosomal protein uS8 family.</text>
</comment>
<evidence type="ECO:0000256" key="6">
    <source>
        <dbReference type="HAMAP-Rule" id="MF_01302"/>
    </source>
</evidence>
<evidence type="ECO:0000256" key="5">
    <source>
        <dbReference type="ARBA" id="ARBA00023274"/>
    </source>
</evidence>
<evidence type="ECO:0000313" key="8">
    <source>
        <dbReference type="EMBL" id="AOZ56023.1"/>
    </source>
</evidence>
<evidence type="ECO:0000256" key="1">
    <source>
        <dbReference type="ARBA" id="ARBA00006471"/>
    </source>
</evidence>
<keyword evidence="5 6" id="KW-0687">Ribonucleoprotein</keyword>
<sequence length="130" mass="14543">MTRMDPLADALSTIQNAVALGKTECLITVSSKLITRVLRVLQTKEYIAEFEYIPDGRFGKYRVKLSGRINKIAAVKPRFSVGKGEWIQYEKMYLPARDIGILIVSTDQGVMTHEEAKKLGIGGVLLAYCY</sequence>
<dbReference type="GO" id="GO:0019843">
    <property type="term" value="F:rRNA binding"/>
    <property type="evidence" value="ECO:0007669"/>
    <property type="project" value="UniProtKB-UniRule"/>
</dbReference>
<dbReference type="SUPFAM" id="SSF56047">
    <property type="entry name" value="Ribosomal protein S8"/>
    <property type="match status" value="1"/>
</dbReference>
<dbReference type="PANTHER" id="PTHR11758">
    <property type="entry name" value="40S RIBOSOMAL PROTEIN S15A"/>
    <property type="match status" value="1"/>
</dbReference>
<dbReference type="GO" id="GO:0006412">
    <property type="term" value="P:translation"/>
    <property type="evidence" value="ECO:0007669"/>
    <property type="project" value="UniProtKB-UniRule"/>
</dbReference>
<dbReference type="Gene3D" id="3.30.1490.10">
    <property type="match status" value="1"/>
</dbReference>
<dbReference type="Gene3D" id="3.30.1370.30">
    <property type="match status" value="1"/>
</dbReference>